<sequence length="175" mass="18496">MALQTSVVKCNQLSTVLGSNTTIQYRPVNVIFYATAAVTASTGGAQGTAYSIPIPAGLVKDSGHGLDILVIGQTAGTANAKSIGVQWGSTAAQTRPFLTSNSGFFEMKFHISRGLSNTNGDFTGILEHADSNRMFGSQDITCSSFDSDQNLNIVYTASAANDVIFRQARVWAYGN</sequence>
<accession>A0A8F8PK89</accession>
<protein>
    <submittedName>
        <fullName evidence="1">Uncharacterized protein</fullName>
    </submittedName>
</protein>
<dbReference type="EMBL" id="MZ420154">
    <property type="protein sequence ID" value="QYA18516.1"/>
    <property type="molecule type" value="Genomic_DNA"/>
</dbReference>
<organism evidence="1">
    <name type="scientific">Clandestinovirus</name>
    <dbReference type="NCBI Taxonomy" id="2831644"/>
    <lineage>
        <taxon>Viruses</taxon>
    </lineage>
</organism>
<proteinExistence type="predicted"/>
<evidence type="ECO:0000313" key="1">
    <source>
        <dbReference type="EMBL" id="QYA18516.1"/>
    </source>
</evidence>
<reference evidence="1" key="1">
    <citation type="submission" date="2021-06" db="EMBL/GenBank/DDBJ databases">
        <authorList>
            <person name="Rolland C."/>
        </authorList>
    </citation>
    <scope>NUCLEOTIDE SEQUENCE</scope>
    <source>
        <strain evidence="1">347.936635</strain>
    </source>
</reference>
<name>A0A8F8PK89_9VIRU</name>
<gene>
    <name evidence="1" type="ORF">KOM_12_247</name>
</gene>